<keyword evidence="2" id="KW-0614">Plasmid</keyword>
<protein>
    <submittedName>
        <fullName evidence="2">Uncharacterized protein</fullName>
    </submittedName>
</protein>
<geneLocation type="plasmid" evidence="2 3">
    <name>p1</name>
</geneLocation>
<gene>
    <name evidence="2" type="ORF">OK229_27995</name>
</gene>
<keyword evidence="1" id="KW-0175">Coiled coil</keyword>
<dbReference type="EMBL" id="CP109873">
    <property type="protein sequence ID" value="UYW72281.1"/>
    <property type="molecule type" value="Genomic_DNA"/>
</dbReference>
<name>A0AAE9PID2_BACCE</name>
<proteinExistence type="predicted"/>
<dbReference type="RefSeq" id="WP_264460027.1">
    <property type="nucleotide sequence ID" value="NZ_CP109873.2"/>
</dbReference>
<dbReference type="AlphaFoldDB" id="A0AAE9PID2"/>
<reference evidence="2" key="1">
    <citation type="submission" date="2023-02" db="EMBL/GenBank/DDBJ databases">
        <title>Complete Genome Sequence of Bacillus cereus sensu lato isolate BC38B from pepper closely related to the Bacillus anthracis clade.</title>
        <authorList>
            <person name="Abdelli M."/>
            <person name="Cerar Kisek T."/>
            <person name="Falaise C."/>
            <person name="Cumont A."/>
            <person name="Giraud M."/>
            <person name="Chatoux J."/>
            <person name="Rogee S."/>
            <person name="Dadvisard M."/>
            <person name="Larigauderie G."/>
            <person name="Raynaud F."/>
            <person name="Godic Torkar K."/>
            <person name="Ramisse V."/>
        </authorList>
    </citation>
    <scope>NUCLEOTIDE SEQUENCE</scope>
    <source>
        <strain evidence="2">BC38B</strain>
        <plasmid evidence="2">p1</plasmid>
    </source>
</reference>
<evidence type="ECO:0000313" key="3">
    <source>
        <dbReference type="Proteomes" id="UP001163707"/>
    </source>
</evidence>
<organism evidence="2 3">
    <name type="scientific">Bacillus cereus</name>
    <dbReference type="NCBI Taxonomy" id="1396"/>
    <lineage>
        <taxon>Bacteria</taxon>
        <taxon>Bacillati</taxon>
        <taxon>Bacillota</taxon>
        <taxon>Bacilli</taxon>
        <taxon>Bacillales</taxon>
        <taxon>Bacillaceae</taxon>
        <taxon>Bacillus</taxon>
        <taxon>Bacillus cereus group</taxon>
    </lineage>
</organism>
<feature type="coiled-coil region" evidence="1">
    <location>
        <begin position="82"/>
        <end position="109"/>
    </location>
</feature>
<evidence type="ECO:0000313" key="2">
    <source>
        <dbReference type="EMBL" id="UYW72281.1"/>
    </source>
</evidence>
<dbReference type="Proteomes" id="UP001163707">
    <property type="component" value="Plasmid p1"/>
</dbReference>
<sequence>MTGSKKITTSELTPVKEESNKVTIAAFGRELLANAATSGVLSKLIELSTKGGGDLGLFLSLGIPSLGVASTLFDSFNSKKNMAVLELELEKLKRAVELIDTKMEKHELTELINLSGTNLNLTMYEFLRNAFTEAVNAKTEKIREYCASFITFVGGFDFKEEDIDYRRLYRYLDYLKQLDELDFNLLEIHLLSIQAFQERQNEEVAKKLQETKRILFEDKSVTTLEIKLSINKLARLGLFEKETGLYSYEDENTKNNMIEQVRQVNSLETPNFLFIDFGKHVFTFI</sequence>
<accession>A0AAE9PID2</accession>
<evidence type="ECO:0000256" key="1">
    <source>
        <dbReference type="SAM" id="Coils"/>
    </source>
</evidence>